<dbReference type="InterPro" id="IPR011429">
    <property type="entry name" value="Cyt_c_Planctomycete-type"/>
</dbReference>
<evidence type="ECO:0000313" key="9">
    <source>
        <dbReference type="Proteomes" id="UP001214250"/>
    </source>
</evidence>
<evidence type="ECO:0000259" key="5">
    <source>
        <dbReference type="Pfam" id="PF07627"/>
    </source>
</evidence>
<feature type="domain" description="DUF1587" evidence="4">
    <location>
        <begin position="127"/>
        <end position="205"/>
    </location>
</feature>
<feature type="signal peptide" evidence="2">
    <location>
        <begin position="1"/>
        <end position="19"/>
    </location>
</feature>
<dbReference type="Pfam" id="PF07624">
    <property type="entry name" value="PSD2"/>
    <property type="match status" value="1"/>
</dbReference>
<feature type="domain" description="DUF1592" evidence="6">
    <location>
        <begin position="301"/>
        <end position="418"/>
    </location>
</feature>
<feature type="chain" id="PRO_5046841138" evidence="2">
    <location>
        <begin position="20"/>
        <end position="641"/>
    </location>
</feature>
<dbReference type="InterPro" id="IPR013042">
    <property type="entry name" value="DUF1592"/>
</dbReference>
<feature type="region of interest" description="Disordered" evidence="1">
    <location>
        <begin position="77"/>
        <end position="96"/>
    </location>
</feature>
<gene>
    <name evidence="8" type="ORF">PQO03_15515</name>
</gene>
<evidence type="ECO:0000259" key="7">
    <source>
        <dbReference type="Pfam" id="PF07635"/>
    </source>
</evidence>
<name>A0ABY7VYB2_9BACT</name>
<dbReference type="RefSeq" id="WP_274154103.1">
    <property type="nucleotide sequence ID" value="NZ_CP117812.1"/>
</dbReference>
<accession>A0ABY7VYB2</accession>
<dbReference type="InterPro" id="IPR013036">
    <property type="entry name" value="DUF1587"/>
</dbReference>
<evidence type="ECO:0000259" key="3">
    <source>
        <dbReference type="Pfam" id="PF07624"/>
    </source>
</evidence>
<feature type="domain" description="DUF1588" evidence="5">
    <location>
        <begin position="452"/>
        <end position="548"/>
    </location>
</feature>
<evidence type="ECO:0000259" key="4">
    <source>
        <dbReference type="Pfam" id="PF07626"/>
    </source>
</evidence>
<feature type="domain" description="Cytochrome C Planctomycete-type" evidence="7">
    <location>
        <begin position="35"/>
        <end position="81"/>
    </location>
</feature>
<dbReference type="Pfam" id="PF07631">
    <property type="entry name" value="PSD4"/>
    <property type="match status" value="1"/>
</dbReference>
<dbReference type="Pfam" id="PF07627">
    <property type="entry name" value="PSCyt3"/>
    <property type="match status" value="1"/>
</dbReference>
<proteinExistence type="predicted"/>
<organism evidence="8 9">
    <name type="scientific">Lentisphaera profundi</name>
    <dbReference type="NCBI Taxonomy" id="1658616"/>
    <lineage>
        <taxon>Bacteria</taxon>
        <taxon>Pseudomonadati</taxon>
        <taxon>Lentisphaerota</taxon>
        <taxon>Lentisphaeria</taxon>
        <taxon>Lentisphaerales</taxon>
        <taxon>Lentisphaeraceae</taxon>
        <taxon>Lentisphaera</taxon>
    </lineage>
</organism>
<dbReference type="Proteomes" id="UP001214250">
    <property type="component" value="Chromosome 2"/>
</dbReference>
<dbReference type="InterPro" id="IPR011478">
    <property type="entry name" value="DUF1585"/>
</dbReference>
<feature type="compositionally biased region" description="Basic and acidic residues" evidence="1">
    <location>
        <begin position="79"/>
        <end position="88"/>
    </location>
</feature>
<keyword evidence="9" id="KW-1185">Reference proteome</keyword>
<evidence type="ECO:0000259" key="6">
    <source>
        <dbReference type="Pfam" id="PF07631"/>
    </source>
</evidence>
<dbReference type="Pfam" id="PF07635">
    <property type="entry name" value="PSCyt1"/>
    <property type="match status" value="1"/>
</dbReference>
<evidence type="ECO:0000256" key="2">
    <source>
        <dbReference type="SAM" id="SignalP"/>
    </source>
</evidence>
<dbReference type="InterPro" id="IPR013039">
    <property type="entry name" value="DUF1588"/>
</dbReference>
<keyword evidence="2" id="KW-0732">Signal</keyword>
<reference evidence="8 9" key="1">
    <citation type="submission" date="2023-02" db="EMBL/GenBank/DDBJ databases">
        <title>Genome sequence of Lentisphaera profundi SAORIC-696.</title>
        <authorList>
            <person name="Kim e."/>
            <person name="Cho J.-C."/>
            <person name="Choi A."/>
            <person name="Kang I."/>
        </authorList>
    </citation>
    <scope>NUCLEOTIDE SEQUENCE [LARGE SCALE GENOMIC DNA]</scope>
    <source>
        <strain evidence="8 9">SAORIC-696</strain>
    </source>
</reference>
<dbReference type="EMBL" id="CP117812">
    <property type="protein sequence ID" value="WDE99243.1"/>
    <property type="molecule type" value="Genomic_DNA"/>
</dbReference>
<sequence length="641" mass="73499">MLKQLLLSFIIGLSSFAFGSDQYQESIRPLLDKYCISCHGGKETKGHINLKSINNMEQAYKKHHLWEDVIDLIEDGEMPPEKKKEKGKPAPAPVERPSQKELTTLKNWYTKKFINIKALPAKAKLTRLSTEYYRNSIRTLLGFDLSVNIVGTPETVVENSLIIKILPADPPGESGFSNDTSQSPITNTLWEKYNFIANSAVEELFSKKNKKHLELYSGPIAQKFSKKNAQSLITKFTQRAFKTTACSEHIKKSIQRIIKDLKMNISLIDSCKKELKTVLISPQFLYNGKYSLTKKGLQPVNQYELAQRLSYFLWGTLPDNELLSLASKKHLNQKTILIKQVDRMLNHERSQVFSELFAREWLALDEIKKSSKKWPEVHAKFYQPIHFVDYLIREDRPLMELIDSKVTYANPFLYKFYDQKDALKIKKTRKDRGVEVIVQEHNKITLEHTAHRGGILTMPGILSMYSGHKRTSPILRGVWFLERILGDELGEAPMDVPAIKKQAPGEKLSFREIFEKHRSSPSCMICHHKIDPLGFGLENFDYLGTFRESGKDIDSSGVTPNGDKFEDFAGLKKILLKRYDEDIIHNITEKMYTYGLARSLNATDRPIVNSISTKMIDKDGTYRDLIKDIVTSLAFTHTIVE</sequence>
<protein>
    <submittedName>
        <fullName evidence="8">DUF1588 domain-containing protein</fullName>
    </submittedName>
</protein>
<evidence type="ECO:0000313" key="8">
    <source>
        <dbReference type="EMBL" id="WDE99243.1"/>
    </source>
</evidence>
<feature type="domain" description="DUF1585" evidence="3">
    <location>
        <begin position="561"/>
        <end position="635"/>
    </location>
</feature>
<dbReference type="Pfam" id="PF07626">
    <property type="entry name" value="PSD3"/>
    <property type="match status" value="1"/>
</dbReference>
<evidence type="ECO:0000256" key="1">
    <source>
        <dbReference type="SAM" id="MobiDB-lite"/>
    </source>
</evidence>